<dbReference type="AlphaFoldDB" id="A0A5B7FPH5"/>
<sequence>MAVAVILCLSMMADEAVVVVVEVVVVEPLLVVVWPLLEESLWLVDIGAHLGVPQPFSGDTGDHLGGSEAFSGERGDHLFSGDMGVSLLSGYTDMGDHFFSGDTGNSLFSGDTGDHFRGAVSFSGDHLGATELFSGDTEDHPGVTGLFTGETGLHVGATEDFFSGDTGACLGVTGVFVVDTGAHWGGIMASSVETGPASVVVTGSSVLTLKPFTSLPGVTELYKFLITESKEVLRHSWSSTHAPPISLLGLAGYQAVLLSIRTGMAVTPLW</sequence>
<dbReference type="EMBL" id="VSRR010007640">
    <property type="protein sequence ID" value="MPC47257.1"/>
    <property type="molecule type" value="Genomic_DNA"/>
</dbReference>
<reference evidence="1 2" key="1">
    <citation type="submission" date="2019-05" db="EMBL/GenBank/DDBJ databases">
        <title>Another draft genome of Portunus trituberculatus and its Hox gene families provides insights of decapod evolution.</title>
        <authorList>
            <person name="Jeong J.-H."/>
            <person name="Song I."/>
            <person name="Kim S."/>
            <person name="Choi T."/>
            <person name="Kim D."/>
            <person name="Ryu S."/>
            <person name="Kim W."/>
        </authorList>
    </citation>
    <scope>NUCLEOTIDE SEQUENCE [LARGE SCALE GENOMIC DNA]</scope>
    <source>
        <tissue evidence="1">Muscle</tissue>
    </source>
</reference>
<evidence type="ECO:0000313" key="1">
    <source>
        <dbReference type="EMBL" id="MPC47257.1"/>
    </source>
</evidence>
<protein>
    <submittedName>
        <fullName evidence="1">Uncharacterized protein</fullName>
    </submittedName>
</protein>
<gene>
    <name evidence="1" type="ORF">E2C01_040998</name>
</gene>
<keyword evidence="2" id="KW-1185">Reference proteome</keyword>
<name>A0A5B7FPH5_PORTR</name>
<comment type="caution">
    <text evidence="1">The sequence shown here is derived from an EMBL/GenBank/DDBJ whole genome shotgun (WGS) entry which is preliminary data.</text>
</comment>
<dbReference type="Proteomes" id="UP000324222">
    <property type="component" value="Unassembled WGS sequence"/>
</dbReference>
<accession>A0A5B7FPH5</accession>
<proteinExistence type="predicted"/>
<evidence type="ECO:0000313" key="2">
    <source>
        <dbReference type="Proteomes" id="UP000324222"/>
    </source>
</evidence>
<organism evidence="1 2">
    <name type="scientific">Portunus trituberculatus</name>
    <name type="common">Swimming crab</name>
    <name type="synonym">Neptunus trituberculatus</name>
    <dbReference type="NCBI Taxonomy" id="210409"/>
    <lineage>
        <taxon>Eukaryota</taxon>
        <taxon>Metazoa</taxon>
        <taxon>Ecdysozoa</taxon>
        <taxon>Arthropoda</taxon>
        <taxon>Crustacea</taxon>
        <taxon>Multicrustacea</taxon>
        <taxon>Malacostraca</taxon>
        <taxon>Eumalacostraca</taxon>
        <taxon>Eucarida</taxon>
        <taxon>Decapoda</taxon>
        <taxon>Pleocyemata</taxon>
        <taxon>Brachyura</taxon>
        <taxon>Eubrachyura</taxon>
        <taxon>Portunoidea</taxon>
        <taxon>Portunidae</taxon>
        <taxon>Portuninae</taxon>
        <taxon>Portunus</taxon>
    </lineage>
</organism>